<feature type="transmembrane region" description="Helical" evidence="1">
    <location>
        <begin position="12"/>
        <end position="32"/>
    </location>
</feature>
<proteinExistence type="predicted"/>
<keyword evidence="1" id="KW-1133">Transmembrane helix</keyword>
<evidence type="ECO:0000313" key="3">
    <source>
        <dbReference type="Proteomes" id="UP000410492"/>
    </source>
</evidence>
<protein>
    <submittedName>
        <fullName evidence="2">Uncharacterized protein</fullName>
    </submittedName>
</protein>
<accession>A0A653BV89</accession>
<dbReference type="AlphaFoldDB" id="A0A653BV89"/>
<keyword evidence="1" id="KW-0812">Transmembrane</keyword>
<keyword evidence="1" id="KW-0472">Membrane</keyword>
<reference evidence="2 3" key="1">
    <citation type="submission" date="2019-01" db="EMBL/GenBank/DDBJ databases">
        <authorList>
            <person name="Sayadi A."/>
        </authorList>
    </citation>
    <scope>NUCLEOTIDE SEQUENCE [LARGE SCALE GENOMIC DNA]</scope>
</reference>
<name>A0A653BV89_CALMS</name>
<sequence>MESSYSISSCFPLFFGATDGIFILVFIILKTIEVVFPLIWTTIVFPFLGATDGIFISVFIILKTIEVVFPLTWTTSKQLFRKWQ</sequence>
<organism evidence="2 3">
    <name type="scientific">Callosobruchus maculatus</name>
    <name type="common">Southern cowpea weevil</name>
    <name type="synonym">Pulse bruchid</name>
    <dbReference type="NCBI Taxonomy" id="64391"/>
    <lineage>
        <taxon>Eukaryota</taxon>
        <taxon>Metazoa</taxon>
        <taxon>Ecdysozoa</taxon>
        <taxon>Arthropoda</taxon>
        <taxon>Hexapoda</taxon>
        <taxon>Insecta</taxon>
        <taxon>Pterygota</taxon>
        <taxon>Neoptera</taxon>
        <taxon>Endopterygota</taxon>
        <taxon>Coleoptera</taxon>
        <taxon>Polyphaga</taxon>
        <taxon>Cucujiformia</taxon>
        <taxon>Chrysomeloidea</taxon>
        <taxon>Chrysomelidae</taxon>
        <taxon>Bruchinae</taxon>
        <taxon>Bruchini</taxon>
        <taxon>Callosobruchus</taxon>
    </lineage>
</organism>
<dbReference type="Proteomes" id="UP000410492">
    <property type="component" value="Unassembled WGS sequence"/>
</dbReference>
<feature type="transmembrane region" description="Helical" evidence="1">
    <location>
        <begin position="38"/>
        <end position="62"/>
    </location>
</feature>
<gene>
    <name evidence="2" type="ORF">CALMAC_LOCUS4037</name>
</gene>
<keyword evidence="3" id="KW-1185">Reference proteome</keyword>
<evidence type="ECO:0000256" key="1">
    <source>
        <dbReference type="SAM" id="Phobius"/>
    </source>
</evidence>
<evidence type="ECO:0000313" key="2">
    <source>
        <dbReference type="EMBL" id="VEN39534.1"/>
    </source>
</evidence>
<dbReference type="EMBL" id="CAACVG010005666">
    <property type="protein sequence ID" value="VEN39534.1"/>
    <property type="molecule type" value="Genomic_DNA"/>
</dbReference>